<keyword evidence="2" id="KW-0238">DNA-binding</keyword>
<comment type="caution">
    <text evidence="5">The sequence shown here is derived from an EMBL/GenBank/DDBJ whole genome shotgun (WGS) entry which is preliminary data.</text>
</comment>
<keyword evidence="1" id="KW-0805">Transcription regulation</keyword>
<dbReference type="InterPro" id="IPR039422">
    <property type="entry name" value="MarR/SlyA-like"/>
</dbReference>
<reference evidence="6" key="1">
    <citation type="journal article" date="2019" name="Int. J. Syst. Evol. Microbiol.">
        <title>The Global Catalogue of Microorganisms (GCM) 10K type strain sequencing project: providing services to taxonomists for standard genome sequencing and annotation.</title>
        <authorList>
            <consortium name="The Broad Institute Genomics Platform"/>
            <consortium name="The Broad Institute Genome Sequencing Center for Infectious Disease"/>
            <person name="Wu L."/>
            <person name="Ma J."/>
        </authorList>
    </citation>
    <scope>NUCLEOTIDE SEQUENCE [LARGE SCALE GENOMIC DNA]</scope>
    <source>
        <strain evidence="6">CGMCC 1.16275</strain>
    </source>
</reference>
<accession>A0ABW2KZ46</accession>
<dbReference type="PANTHER" id="PTHR33164:SF43">
    <property type="entry name" value="HTH-TYPE TRANSCRIPTIONAL REPRESSOR YETL"/>
    <property type="match status" value="1"/>
</dbReference>
<dbReference type="InterPro" id="IPR023187">
    <property type="entry name" value="Tscrpt_reg_MarR-type_CS"/>
</dbReference>
<dbReference type="SUPFAM" id="SSF46785">
    <property type="entry name" value="Winged helix' DNA-binding domain"/>
    <property type="match status" value="1"/>
</dbReference>
<dbReference type="InterPro" id="IPR036388">
    <property type="entry name" value="WH-like_DNA-bd_sf"/>
</dbReference>
<proteinExistence type="predicted"/>
<evidence type="ECO:0000256" key="3">
    <source>
        <dbReference type="ARBA" id="ARBA00023163"/>
    </source>
</evidence>
<dbReference type="PROSITE" id="PS01117">
    <property type="entry name" value="HTH_MARR_1"/>
    <property type="match status" value="1"/>
</dbReference>
<sequence length="177" mass="18061">MTHDPLPNRLAALALALADAQIAAARAATGLSASACAALTTIDQYPGESIGALARILDLTHSVTVRLVDQLAADGLLTKAAGAVDRRAVSLALTTAGRATANRIRDARATTVARALTPLDTAARRDLTRLADLLLAAITTGRDQADHLCRLCDEGACGGSACPVECRAVALEQGSAP</sequence>
<keyword evidence="3" id="KW-0804">Transcription</keyword>
<dbReference type="RefSeq" id="WP_377359885.1">
    <property type="nucleotide sequence ID" value="NZ_JBHTCM010000015.1"/>
</dbReference>
<keyword evidence="6" id="KW-1185">Reference proteome</keyword>
<evidence type="ECO:0000256" key="2">
    <source>
        <dbReference type="ARBA" id="ARBA00023125"/>
    </source>
</evidence>
<dbReference type="Gene3D" id="1.10.10.10">
    <property type="entry name" value="Winged helix-like DNA-binding domain superfamily/Winged helix DNA-binding domain"/>
    <property type="match status" value="1"/>
</dbReference>
<evidence type="ECO:0000256" key="1">
    <source>
        <dbReference type="ARBA" id="ARBA00023015"/>
    </source>
</evidence>
<dbReference type="EMBL" id="JBHTCM010000015">
    <property type="protein sequence ID" value="MFC7334324.1"/>
    <property type="molecule type" value="Genomic_DNA"/>
</dbReference>
<gene>
    <name evidence="5" type="ORF">ACFQPS_14240</name>
</gene>
<protein>
    <submittedName>
        <fullName evidence="5">MarR family winged helix-turn-helix transcriptional regulator</fullName>
    </submittedName>
</protein>
<evidence type="ECO:0000313" key="5">
    <source>
        <dbReference type="EMBL" id="MFC7334324.1"/>
    </source>
</evidence>
<organism evidence="5 6">
    <name type="scientific">Rhodocista pekingensis</name>
    <dbReference type="NCBI Taxonomy" id="201185"/>
    <lineage>
        <taxon>Bacteria</taxon>
        <taxon>Pseudomonadati</taxon>
        <taxon>Pseudomonadota</taxon>
        <taxon>Alphaproteobacteria</taxon>
        <taxon>Rhodospirillales</taxon>
        <taxon>Azospirillaceae</taxon>
        <taxon>Rhodocista</taxon>
    </lineage>
</organism>
<dbReference type="Pfam" id="PF12802">
    <property type="entry name" value="MarR_2"/>
    <property type="match status" value="1"/>
</dbReference>
<name>A0ABW2KZ46_9PROT</name>
<dbReference type="InterPro" id="IPR036390">
    <property type="entry name" value="WH_DNA-bd_sf"/>
</dbReference>
<evidence type="ECO:0000259" key="4">
    <source>
        <dbReference type="PROSITE" id="PS50995"/>
    </source>
</evidence>
<feature type="domain" description="HTH marR-type" evidence="4">
    <location>
        <begin position="3"/>
        <end position="136"/>
    </location>
</feature>
<dbReference type="PROSITE" id="PS50995">
    <property type="entry name" value="HTH_MARR_2"/>
    <property type="match status" value="1"/>
</dbReference>
<evidence type="ECO:0000313" key="6">
    <source>
        <dbReference type="Proteomes" id="UP001596456"/>
    </source>
</evidence>
<dbReference type="InterPro" id="IPR000835">
    <property type="entry name" value="HTH_MarR-typ"/>
</dbReference>
<dbReference type="PANTHER" id="PTHR33164">
    <property type="entry name" value="TRANSCRIPTIONAL REGULATOR, MARR FAMILY"/>
    <property type="match status" value="1"/>
</dbReference>
<dbReference type="SMART" id="SM00347">
    <property type="entry name" value="HTH_MARR"/>
    <property type="match status" value="1"/>
</dbReference>
<dbReference type="Proteomes" id="UP001596456">
    <property type="component" value="Unassembled WGS sequence"/>
</dbReference>